<comment type="subunit">
    <text evidence="1">Monomer.</text>
</comment>
<sequence length="714" mass="79925">MSKDKDKSLIKNTISYRIIKNHNYSGNSEDLNLKFDALVSPDNNYVSILQSLDAIGIKKFPIPYVLSNCHNSLGAVGGTNNEDDHMYGIDNAKKYGGIFIPPYKAILHQFMREEMAGCGKMILGSDSHTRYGALGTMGFGEGGGEIVKQVLGQTYEIKMPKIIAIKLTGKPKKGIGPMDLALTIIGKAKENNILKNNILEFIGDGIKSLSMDFRMGTDVMTTESGALSSIWKTDEKTREYLELHGREDEYKKLEIEEKAYYDGFIEINLYELESMMALPFHPSNVVSIKEFNKNPRKYLEKVQKDIDEIKEDNEFKLIDKLDENGFKIDQALISGCAGGIFENISQARDILKGFTIRANSPPLGIHPASQPVFQDMVKTGVASDLMDSGVTIRPTICGPCFGVTDVPSTNQISIRHVIRNFRGREGNKLSSGQIVGTILMDARSIAATIRNNGYIIAATDLDVEYEEINQSYNINYYKEQVLNCYRKENFEVNIRKGPNITDWPEIPELKNNLILKVIGNYKEVTTDDLSPSADAVTFRSNPLKLAEFTMINKDKNFVEKSKKIKDDENLKNILKEISEKYNINKNDIGINGVLVGNNVGDGSSREQAASSQKILGIDTNIAGTFATKRYRSNLINWGILPIISKEFNILEEGDVLFIENVYNIIENSEDDFEVKIINKGNSIISNLGSMTEDEKEILKSGCLINYNRRKYAKI</sequence>
<evidence type="ECO:0000313" key="4">
    <source>
        <dbReference type="EMBL" id="MBU5669159.1"/>
    </source>
</evidence>
<feature type="domain" description="Aconitase A/isopropylmalate dehydratase small subunit swivel" evidence="3">
    <location>
        <begin position="543"/>
        <end position="643"/>
    </location>
</feature>
<dbReference type="InterPro" id="IPR050926">
    <property type="entry name" value="Aconitase/IPM_isomerase"/>
</dbReference>
<reference evidence="4 5" key="1">
    <citation type="submission" date="2021-06" db="EMBL/GenBank/DDBJ databases">
        <authorList>
            <person name="Sun Q."/>
            <person name="Li D."/>
        </authorList>
    </citation>
    <scope>NUCLEOTIDE SEQUENCE [LARGE SCALE GENOMIC DNA]</scope>
    <source>
        <strain evidence="4 5">MSJ-1</strain>
    </source>
</reference>
<accession>A0ABS6FG51</accession>
<comment type="caution">
    <text evidence="4">The sequence shown here is derived from an EMBL/GenBank/DDBJ whole genome shotgun (WGS) entry which is preliminary data.</text>
</comment>
<name>A0ABS6FG51_9FIRM</name>
<dbReference type="InterPro" id="IPR001030">
    <property type="entry name" value="Acoase/IPM_deHydtase_lsu_aba"/>
</dbReference>
<dbReference type="PANTHER" id="PTHR43160:SF3">
    <property type="entry name" value="ACONITATE HYDRATASE, MITOCHONDRIAL"/>
    <property type="match status" value="1"/>
</dbReference>
<dbReference type="Proteomes" id="UP000783742">
    <property type="component" value="Unassembled WGS sequence"/>
</dbReference>
<keyword evidence="5" id="KW-1185">Reference proteome</keyword>
<dbReference type="NCBIfam" id="NF008503">
    <property type="entry name" value="PRK11413.1"/>
    <property type="match status" value="1"/>
</dbReference>
<evidence type="ECO:0000259" key="3">
    <source>
        <dbReference type="Pfam" id="PF00694"/>
    </source>
</evidence>
<dbReference type="EMBL" id="JAHLQO010000003">
    <property type="protein sequence ID" value="MBU5669159.1"/>
    <property type="molecule type" value="Genomic_DNA"/>
</dbReference>
<gene>
    <name evidence="4" type="ORF">KQI68_04800</name>
</gene>
<dbReference type="InterPro" id="IPR000573">
    <property type="entry name" value="AconitaseA/IPMdHydase_ssu_swvl"/>
</dbReference>
<feature type="domain" description="Aconitase/3-isopropylmalate dehydratase large subunit alpha/beta/alpha" evidence="2">
    <location>
        <begin position="82"/>
        <end position="446"/>
    </location>
</feature>
<dbReference type="Pfam" id="PF00330">
    <property type="entry name" value="Aconitase"/>
    <property type="match status" value="1"/>
</dbReference>
<dbReference type="RefSeq" id="WP_216549005.1">
    <property type="nucleotide sequence ID" value="NZ_JAHLQO010000003.1"/>
</dbReference>
<proteinExistence type="predicted"/>
<evidence type="ECO:0000256" key="1">
    <source>
        <dbReference type="ARBA" id="ARBA00011245"/>
    </source>
</evidence>
<evidence type="ECO:0000313" key="5">
    <source>
        <dbReference type="Proteomes" id="UP000783742"/>
    </source>
</evidence>
<dbReference type="PANTHER" id="PTHR43160">
    <property type="entry name" value="ACONITATE HYDRATASE B"/>
    <property type="match status" value="1"/>
</dbReference>
<protein>
    <submittedName>
        <fullName evidence="4">Hydratase</fullName>
    </submittedName>
</protein>
<organism evidence="4 5">
    <name type="scientific">Peptoniphilus ovalis</name>
    <dbReference type="NCBI Taxonomy" id="2841503"/>
    <lineage>
        <taxon>Bacteria</taxon>
        <taxon>Bacillati</taxon>
        <taxon>Bacillota</taxon>
        <taxon>Tissierellia</taxon>
        <taxon>Tissierellales</taxon>
        <taxon>Peptoniphilaceae</taxon>
        <taxon>Peptoniphilus</taxon>
    </lineage>
</organism>
<dbReference type="Pfam" id="PF00694">
    <property type="entry name" value="Aconitase_C"/>
    <property type="match status" value="1"/>
</dbReference>
<evidence type="ECO:0000259" key="2">
    <source>
        <dbReference type="Pfam" id="PF00330"/>
    </source>
</evidence>